<dbReference type="GO" id="GO:0000160">
    <property type="term" value="P:phosphorelay signal transduction system"/>
    <property type="evidence" value="ECO:0007669"/>
    <property type="project" value="InterPro"/>
</dbReference>
<protein>
    <submittedName>
        <fullName evidence="4">Response regulator receiver domain-containing protein</fullName>
    </submittedName>
</protein>
<dbReference type="PANTHER" id="PTHR44591:SF3">
    <property type="entry name" value="RESPONSE REGULATORY DOMAIN-CONTAINING PROTEIN"/>
    <property type="match status" value="1"/>
</dbReference>
<dbReference type="OrthoDB" id="5966285at2"/>
<gene>
    <name evidence="4" type="ORF">EDC25_101219</name>
</gene>
<feature type="modified residue" description="4-aspartylphosphate" evidence="2">
    <location>
        <position position="54"/>
    </location>
</feature>
<dbReference type="InterPro" id="IPR050595">
    <property type="entry name" value="Bact_response_regulator"/>
</dbReference>
<evidence type="ECO:0000313" key="4">
    <source>
        <dbReference type="EMBL" id="TCT01352.1"/>
    </source>
</evidence>
<dbReference type="SMART" id="SM00448">
    <property type="entry name" value="REC"/>
    <property type="match status" value="1"/>
</dbReference>
<dbReference type="InterPro" id="IPR011006">
    <property type="entry name" value="CheY-like_superfamily"/>
</dbReference>
<evidence type="ECO:0000313" key="5">
    <source>
        <dbReference type="Proteomes" id="UP000294599"/>
    </source>
</evidence>
<keyword evidence="5" id="KW-1185">Reference proteome</keyword>
<dbReference type="EMBL" id="SMAF01000001">
    <property type="protein sequence ID" value="TCT01352.1"/>
    <property type="molecule type" value="Genomic_DNA"/>
</dbReference>
<dbReference type="Gene3D" id="1.20.120.160">
    <property type="entry name" value="HPT domain"/>
    <property type="match status" value="1"/>
</dbReference>
<dbReference type="SUPFAM" id="SSF47226">
    <property type="entry name" value="Histidine-containing phosphotransfer domain, HPT domain"/>
    <property type="match status" value="1"/>
</dbReference>
<dbReference type="Gene3D" id="3.40.50.2300">
    <property type="match status" value="1"/>
</dbReference>
<keyword evidence="1 2" id="KW-0597">Phosphoprotein</keyword>
<proteinExistence type="predicted"/>
<organism evidence="4 5">
    <name type="scientific">Pseudofulvimonas gallinarii</name>
    <dbReference type="NCBI Taxonomy" id="634155"/>
    <lineage>
        <taxon>Bacteria</taxon>
        <taxon>Pseudomonadati</taxon>
        <taxon>Pseudomonadota</taxon>
        <taxon>Gammaproteobacteria</taxon>
        <taxon>Lysobacterales</taxon>
        <taxon>Rhodanobacteraceae</taxon>
        <taxon>Pseudofulvimonas</taxon>
    </lineage>
</organism>
<dbReference type="PANTHER" id="PTHR44591">
    <property type="entry name" value="STRESS RESPONSE REGULATOR PROTEIN 1"/>
    <property type="match status" value="1"/>
</dbReference>
<name>A0A4S3L077_9GAMM</name>
<evidence type="ECO:0000256" key="1">
    <source>
        <dbReference type="ARBA" id="ARBA00022553"/>
    </source>
</evidence>
<sequence>MAGKSILIVEDHTMIAEYVASVLRDAGYQAIQAGSLAEARRALADRRFDLLLSDRWLPDGEGHELLTGPGDGRVHPAPPAVLMSAELDRDEREKLLAHGFADALAKPCPPQVLLDRIAQVLGGNTPHATAQAARSQVSPAPVLDDEAALAVCAGNAATLASMRKLFATELPAVRERIAACAARGDTMQLAQELHRLCASAAWVGAAEVRQCCDAARTDPGQGPEGLDAALARVQQALSG</sequence>
<dbReference type="InterPro" id="IPR001789">
    <property type="entry name" value="Sig_transdc_resp-reg_receiver"/>
</dbReference>
<dbReference type="Pfam" id="PF00072">
    <property type="entry name" value="Response_reg"/>
    <property type="match status" value="1"/>
</dbReference>
<evidence type="ECO:0000256" key="2">
    <source>
        <dbReference type="PROSITE-ProRule" id="PRU00169"/>
    </source>
</evidence>
<dbReference type="Proteomes" id="UP000294599">
    <property type="component" value="Unassembled WGS sequence"/>
</dbReference>
<comment type="caution">
    <text evidence="4">The sequence shown here is derived from an EMBL/GenBank/DDBJ whole genome shotgun (WGS) entry which is preliminary data.</text>
</comment>
<feature type="domain" description="Response regulatory" evidence="3">
    <location>
        <begin position="5"/>
        <end position="121"/>
    </location>
</feature>
<dbReference type="SUPFAM" id="SSF52172">
    <property type="entry name" value="CheY-like"/>
    <property type="match status" value="1"/>
</dbReference>
<dbReference type="RefSeq" id="WP_123520695.1">
    <property type="nucleotide sequence ID" value="NZ_JBHLWF010000005.1"/>
</dbReference>
<dbReference type="CDD" id="cd00156">
    <property type="entry name" value="REC"/>
    <property type="match status" value="1"/>
</dbReference>
<accession>A0A4S3L077</accession>
<reference evidence="4 5" key="1">
    <citation type="submission" date="2019-03" db="EMBL/GenBank/DDBJ databases">
        <title>Genomic Encyclopedia of Type Strains, Phase IV (KMG-IV): sequencing the most valuable type-strain genomes for metagenomic binning, comparative biology and taxonomic classification.</title>
        <authorList>
            <person name="Goeker M."/>
        </authorList>
    </citation>
    <scope>NUCLEOTIDE SEQUENCE [LARGE SCALE GENOMIC DNA]</scope>
    <source>
        <strain evidence="4 5">DSM 21944</strain>
    </source>
</reference>
<dbReference type="PROSITE" id="PS50110">
    <property type="entry name" value="RESPONSE_REGULATORY"/>
    <property type="match status" value="1"/>
</dbReference>
<dbReference type="AlphaFoldDB" id="A0A4S3L077"/>
<dbReference type="InterPro" id="IPR036641">
    <property type="entry name" value="HPT_dom_sf"/>
</dbReference>
<evidence type="ECO:0000259" key="3">
    <source>
        <dbReference type="PROSITE" id="PS50110"/>
    </source>
</evidence>